<organism evidence="7 8">
    <name type="scientific">Athelia psychrophila</name>
    <dbReference type="NCBI Taxonomy" id="1759441"/>
    <lineage>
        <taxon>Eukaryota</taxon>
        <taxon>Fungi</taxon>
        <taxon>Dikarya</taxon>
        <taxon>Basidiomycota</taxon>
        <taxon>Agaricomycotina</taxon>
        <taxon>Agaricomycetes</taxon>
        <taxon>Agaricomycetidae</taxon>
        <taxon>Atheliales</taxon>
        <taxon>Atheliaceae</taxon>
        <taxon>Athelia</taxon>
    </lineage>
</organism>
<evidence type="ECO:0000256" key="3">
    <source>
        <dbReference type="ARBA" id="ARBA00022679"/>
    </source>
</evidence>
<dbReference type="OrthoDB" id="30840at2759"/>
<evidence type="ECO:0000256" key="1">
    <source>
        <dbReference type="ARBA" id="ARBA00022448"/>
    </source>
</evidence>
<proteinExistence type="predicted"/>
<dbReference type="InterPro" id="IPR051635">
    <property type="entry name" value="SNAT-like"/>
</dbReference>
<dbReference type="GO" id="GO:0004059">
    <property type="term" value="F:aralkylamine N-acetyltransferase activity"/>
    <property type="evidence" value="ECO:0007669"/>
    <property type="project" value="TreeGrafter"/>
</dbReference>
<dbReference type="PROSITE" id="PS51186">
    <property type="entry name" value="GNAT"/>
    <property type="match status" value="1"/>
</dbReference>
<keyword evidence="2" id="KW-0344">Guanine-nucleotide releasing factor</keyword>
<evidence type="ECO:0000256" key="5">
    <source>
        <dbReference type="ARBA" id="ARBA00023315"/>
    </source>
</evidence>
<keyword evidence="8" id="KW-1185">Reference proteome</keyword>
<keyword evidence="3" id="KW-0808">Transferase</keyword>
<dbReference type="SUPFAM" id="SSF55729">
    <property type="entry name" value="Acyl-CoA N-acyltransferases (Nat)"/>
    <property type="match status" value="1"/>
</dbReference>
<evidence type="ECO:0000256" key="2">
    <source>
        <dbReference type="ARBA" id="ARBA00022658"/>
    </source>
</evidence>
<gene>
    <name evidence="7" type="ORF">FIBSPDRAFT_781762</name>
</gene>
<feature type="domain" description="N-acetyltransferase" evidence="6">
    <location>
        <begin position="6"/>
        <end position="171"/>
    </location>
</feature>
<evidence type="ECO:0000313" key="7">
    <source>
        <dbReference type="EMBL" id="KZP26597.1"/>
    </source>
</evidence>
<dbReference type="InterPro" id="IPR007515">
    <property type="entry name" value="Mss4"/>
</dbReference>
<dbReference type="SUPFAM" id="SSF51316">
    <property type="entry name" value="Mss4-like"/>
    <property type="match status" value="1"/>
</dbReference>
<keyword evidence="1" id="KW-0813">Transport</keyword>
<dbReference type="InterPro" id="IPR011057">
    <property type="entry name" value="Mss4-like_sf"/>
</dbReference>
<dbReference type="GO" id="GO:0005085">
    <property type="term" value="F:guanyl-nucleotide exchange factor activity"/>
    <property type="evidence" value="ECO:0007669"/>
    <property type="project" value="UniProtKB-KW"/>
</dbReference>
<dbReference type="PANTHER" id="PTHR10908:SF0">
    <property type="entry name" value="SEROTONIN N-ACETYLTRANSFERASE"/>
    <property type="match status" value="1"/>
</dbReference>
<evidence type="ECO:0000256" key="4">
    <source>
        <dbReference type="ARBA" id="ARBA00022927"/>
    </source>
</evidence>
<keyword evidence="4" id="KW-0653">Protein transport</keyword>
<dbReference type="InterPro" id="IPR011323">
    <property type="entry name" value="Mss4/transl-control_tumour"/>
</dbReference>
<name>A0A166PZ25_9AGAM</name>
<dbReference type="EMBL" id="KV417513">
    <property type="protein sequence ID" value="KZP26597.1"/>
    <property type="molecule type" value="Genomic_DNA"/>
</dbReference>
<dbReference type="Gene3D" id="3.40.630.30">
    <property type="match status" value="1"/>
</dbReference>
<dbReference type="Pfam" id="PF04421">
    <property type="entry name" value="Mss4"/>
    <property type="match status" value="1"/>
</dbReference>
<dbReference type="GO" id="GO:0005737">
    <property type="term" value="C:cytoplasm"/>
    <property type="evidence" value="ECO:0007669"/>
    <property type="project" value="TreeGrafter"/>
</dbReference>
<dbReference type="PANTHER" id="PTHR10908">
    <property type="entry name" value="SEROTONIN N-ACETYLTRANSFERASE"/>
    <property type="match status" value="1"/>
</dbReference>
<dbReference type="InterPro" id="IPR016181">
    <property type="entry name" value="Acyl_CoA_acyltransferase"/>
</dbReference>
<keyword evidence="5" id="KW-0012">Acyltransferase</keyword>
<evidence type="ECO:0000259" key="6">
    <source>
        <dbReference type="PROSITE" id="PS51186"/>
    </source>
</evidence>
<reference evidence="7 8" key="1">
    <citation type="journal article" date="2016" name="Mol. Biol. Evol.">
        <title>Comparative Genomics of Early-Diverging Mushroom-Forming Fungi Provides Insights into the Origins of Lignocellulose Decay Capabilities.</title>
        <authorList>
            <person name="Nagy L.G."/>
            <person name="Riley R."/>
            <person name="Tritt A."/>
            <person name="Adam C."/>
            <person name="Daum C."/>
            <person name="Floudas D."/>
            <person name="Sun H."/>
            <person name="Yadav J.S."/>
            <person name="Pangilinan J."/>
            <person name="Larsson K.H."/>
            <person name="Matsuura K."/>
            <person name="Barry K."/>
            <person name="Labutti K."/>
            <person name="Kuo R."/>
            <person name="Ohm R.A."/>
            <person name="Bhattacharya S.S."/>
            <person name="Shirouzu T."/>
            <person name="Yoshinaga Y."/>
            <person name="Martin F.M."/>
            <person name="Grigoriev I.V."/>
            <person name="Hibbett D.S."/>
        </authorList>
    </citation>
    <scope>NUCLEOTIDE SEQUENCE [LARGE SCALE GENOMIC DNA]</scope>
    <source>
        <strain evidence="7 8">CBS 109695</strain>
    </source>
</reference>
<protein>
    <submittedName>
        <fullName evidence="7">Acyl-CoA N-acyltransferase</fullName>
    </submittedName>
</protein>
<dbReference type="Gene3D" id="2.170.150.10">
    <property type="entry name" value="Metal Binding Protein, Guanine Nucleotide Exchange Factor, Chain A"/>
    <property type="match status" value="1"/>
</dbReference>
<dbReference type="GO" id="GO:0015031">
    <property type="term" value="P:protein transport"/>
    <property type="evidence" value="ECO:0007669"/>
    <property type="project" value="UniProtKB-KW"/>
</dbReference>
<dbReference type="AlphaFoldDB" id="A0A166PZ25"/>
<dbReference type="GO" id="GO:0007264">
    <property type="term" value="P:small GTPase-mediated signal transduction"/>
    <property type="evidence" value="ECO:0007669"/>
    <property type="project" value="InterPro"/>
</dbReference>
<dbReference type="Proteomes" id="UP000076532">
    <property type="component" value="Unassembled WGS sequence"/>
</dbReference>
<accession>A0A166PZ25</accession>
<dbReference type="STRING" id="436010.A0A166PZ25"/>
<evidence type="ECO:0000313" key="8">
    <source>
        <dbReference type="Proteomes" id="UP000076532"/>
    </source>
</evidence>
<dbReference type="PROSITE" id="PS51796">
    <property type="entry name" value="MSS4"/>
    <property type="match status" value="1"/>
</dbReference>
<sequence>MSVEGIFYDWIKPEELEEAHAIEIIGFPPDEAASLEAFKLRQSQASNLFLGVYLPARTLIGYVCSTLSPASSLTHDSMEHHVPDAASVCIHSVCVSSAHRGKRVGVHLLREYVSRLESTTRDDNSKAYERALLITHGNLRDFYEEAGFEWAGESHVVHGSQPWFEMRKEFGPVPDSQPSMPPGLWDALNRPVENRPVPQSLSSLNITDLCIDGANKHDLLCPQAKCASVILKAGVAKMVERTAVQMEPTGTPSHILLPALPSSPGTTNWWLVTPNPFAFENITFTHPATSLNSEDGKTLKLLACGECELGPLGWCEVGGSEFWLACSRVGYGAGTV</sequence>
<dbReference type="InterPro" id="IPR000182">
    <property type="entry name" value="GNAT_dom"/>
</dbReference>